<keyword evidence="2" id="KW-0646">Protease inhibitor</keyword>
<dbReference type="Proteomes" id="UP001642260">
    <property type="component" value="Unassembled WGS sequence"/>
</dbReference>
<evidence type="ECO:0000256" key="2">
    <source>
        <dbReference type="ARBA" id="ARBA00022690"/>
    </source>
</evidence>
<dbReference type="Pfam" id="PF00280">
    <property type="entry name" value="potato_inhibit"/>
    <property type="match status" value="1"/>
</dbReference>
<dbReference type="Gene3D" id="3.30.10.10">
    <property type="entry name" value="Trypsin Inhibitor V, subunit A"/>
    <property type="match status" value="1"/>
</dbReference>
<keyword evidence="3" id="KW-0722">Serine protease inhibitor</keyword>
<dbReference type="PANTHER" id="PTHR33091:SF99">
    <property type="entry name" value="INHIBITOR OF TRYPSIN_HAGEMAN FACTOR-LIKE PROTEIN-RELATED"/>
    <property type="match status" value="1"/>
</dbReference>
<evidence type="ECO:0000256" key="3">
    <source>
        <dbReference type="ARBA" id="ARBA00022900"/>
    </source>
</evidence>
<proteinExistence type="inferred from homology"/>
<name>A0ABC8LAU5_ERUVS</name>
<dbReference type="SUPFAM" id="SSF54654">
    <property type="entry name" value="CI-2 family of serine protease inhibitors"/>
    <property type="match status" value="1"/>
</dbReference>
<comment type="similarity">
    <text evidence="1">Belongs to the protease inhibitor I13 (potato type I serine protease inhibitor) family.</text>
</comment>
<keyword evidence="5" id="KW-1185">Reference proteome</keyword>
<protein>
    <submittedName>
        <fullName evidence="4">Uncharacterized protein</fullName>
    </submittedName>
</protein>
<evidence type="ECO:0000256" key="1">
    <source>
        <dbReference type="ARBA" id="ARBA00008210"/>
    </source>
</evidence>
<reference evidence="4 5" key="1">
    <citation type="submission" date="2022-03" db="EMBL/GenBank/DDBJ databases">
        <authorList>
            <person name="Macdonald S."/>
            <person name="Ahmed S."/>
            <person name="Newling K."/>
        </authorList>
    </citation>
    <scope>NUCLEOTIDE SEQUENCE [LARGE SCALE GENOMIC DNA]</scope>
</reference>
<dbReference type="AlphaFoldDB" id="A0ABC8LAU5"/>
<sequence>MKVVWPELNGVSGSVAKRIIEHDNPHVTVILIPENVAVPLINCCNRVLLRVPVGTCPDGPVLNSPKVG</sequence>
<evidence type="ECO:0000313" key="5">
    <source>
        <dbReference type="Proteomes" id="UP001642260"/>
    </source>
</evidence>
<organism evidence="4 5">
    <name type="scientific">Eruca vesicaria subsp. sativa</name>
    <name type="common">Garden rocket</name>
    <name type="synonym">Eruca sativa</name>
    <dbReference type="NCBI Taxonomy" id="29727"/>
    <lineage>
        <taxon>Eukaryota</taxon>
        <taxon>Viridiplantae</taxon>
        <taxon>Streptophyta</taxon>
        <taxon>Embryophyta</taxon>
        <taxon>Tracheophyta</taxon>
        <taxon>Spermatophyta</taxon>
        <taxon>Magnoliopsida</taxon>
        <taxon>eudicotyledons</taxon>
        <taxon>Gunneridae</taxon>
        <taxon>Pentapetalae</taxon>
        <taxon>rosids</taxon>
        <taxon>malvids</taxon>
        <taxon>Brassicales</taxon>
        <taxon>Brassicaceae</taxon>
        <taxon>Brassiceae</taxon>
        <taxon>Eruca</taxon>
    </lineage>
</organism>
<dbReference type="EMBL" id="CAKOAT010490266">
    <property type="protein sequence ID" value="CAH8380556.1"/>
    <property type="molecule type" value="Genomic_DNA"/>
</dbReference>
<accession>A0ABC8LAU5</accession>
<dbReference type="PANTHER" id="PTHR33091">
    <property type="entry name" value="PROTEIN, PUTATIVE, EXPRESSED-RELATED"/>
    <property type="match status" value="1"/>
</dbReference>
<dbReference type="InterPro" id="IPR000864">
    <property type="entry name" value="Prot_inh_pot1"/>
</dbReference>
<comment type="caution">
    <text evidence="4">The sequence shown here is derived from an EMBL/GenBank/DDBJ whole genome shotgun (WGS) entry which is preliminary data.</text>
</comment>
<gene>
    <name evidence="4" type="ORF">ERUC_LOCUS33175</name>
</gene>
<dbReference type="GO" id="GO:0004867">
    <property type="term" value="F:serine-type endopeptidase inhibitor activity"/>
    <property type="evidence" value="ECO:0007669"/>
    <property type="project" value="UniProtKB-KW"/>
</dbReference>
<dbReference type="InterPro" id="IPR036354">
    <property type="entry name" value="Prot_inh_pot1_sf"/>
</dbReference>
<evidence type="ECO:0000313" key="4">
    <source>
        <dbReference type="EMBL" id="CAH8380556.1"/>
    </source>
</evidence>